<comment type="caution">
    <text evidence="3">The sequence shown here is derived from an EMBL/GenBank/DDBJ whole genome shotgun (WGS) entry which is preliminary data.</text>
</comment>
<dbReference type="InterPro" id="IPR041424">
    <property type="entry name" value="CinA_KH"/>
</dbReference>
<dbReference type="PANTHER" id="PTHR13939">
    <property type="entry name" value="NICOTINAMIDE-NUCLEOTIDE AMIDOHYDROLASE PNCC"/>
    <property type="match status" value="1"/>
</dbReference>
<dbReference type="SMART" id="SM00852">
    <property type="entry name" value="MoCF_biosynth"/>
    <property type="match status" value="1"/>
</dbReference>
<evidence type="ECO:0000256" key="1">
    <source>
        <dbReference type="HAMAP-Rule" id="MF_00226"/>
    </source>
</evidence>
<accession>A0A0L8AHD6</accession>
<dbReference type="SUPFAM" id="SSF53218">
    <property type="entry name" value="Molybdenum cofactor biosynthesis proteins"/>
    <property type="match status" value="1"/>
</dbReference>
<keyword evidence="4" id="KW-1185">Reference proteome</keyword>
<feature type="domain" description="MoaB/Mog" evidence="2">
    <location>
        <begin position="7"/>
        <end position="173"/>
    </location>
</feature>
<dbReference type="Pfam" id="PF00994">
    <property type="entry name" value="MoCF_biosynth"/>
    <property type="match status" value="1"/>
</dbReference>
<dbReference type="SUPFAM" id="SSF142433">
    <property type="entry name" value="CinA-like"/>
    <property type="match status" value="1"/>
</dbReference>
<proteinExistence type="inferred from homology"/>
<dbReference type="NCBIfam" id="NF001813">
    <property type="entry name" value="PRK00549.1"/>
    <property type="match status" value="1"/>
</dbReference>
<dbReference type="InterPro" id="IPR001453">
    <property type="entry name" value="MoaB/Mog_dom"/>
</dbReference>
<dbReference type="NCBIfam" id="TIGR00200">
    <property type="entry name" value="cinA_nterm"/>
    <property type="match status" value="1"/>
</dbReference>
<dbReference type="Gene3D" id="3.90.950.20">
    <property type="entry name" value="CinA-like"/>
    <property type="match status" value="1"/>
</dbReference>
<evidence type="ECO:0000259" key="2">
    <source>
        <dbReference type="SMART" id="SM00852"/>
    </source>
</evidence>
<dbReference type="InterPro" id="IPR008135">
    <property type="entry name" value="Competence-induced_CinA"/>
</dbReference>
<dbReference type="PATRIC" id="fig|1566026.4.peg.1341"/>
<dbReference type="Pfam" id="PF18146">
    <property type="entry name" value="CinA_KH"/>
    <property type="match status" value="1"/>
</dbReference>
<dbReference type="HAMAP" id="MF_00226_B">
    <property type="entry name" value="CinA_B"/>
    <property type="match status" value="1"/>
</dbReference>
<gene>
    <name evidence="3" type="ORF">OB69_15115</name>
</gene>
<dbReference type="Proteomes" id="UP000036908">
    <property type="component" value="Unassembled WGS sequence"/>
</dbReference>
<dbReference type="AlphaFoldDB" id="A0A0L8AHD6"/>
<reference evidence="4" key="1">
    <citation type="submission" date="2014-11" db="EMBL/GenBank/DDBJ databases">
        <title>Genome sequencing of Roseivirga sp. D-25.</title>
        <authorList>
            <person name="Selvaratnam C."/>
            <person name="Thevarajoo S."/>
            <person name="Goh K.M."/>
            <person name="Eee R."/>
            <person name="Chan K.-G."/>
            <person name="Chong C.S."/>
        </authorList>
    </citation>
    <scope>NUCLEOTIDE SEQUENCE [LARGE SCALE GENOMIC DNA]</scope>
    <source>
        <strain evidence="4">D-25</strain>
    </source>
</reference>
<dbReference type="NCBIfam" id="TIGR00177">
    <property type="entry name" value="molyb_syn"/>
    <property type="match status" value="1"/>
</dbReference>
<dbReference type="PIRSF" id="PIRSF006728">
    <property type="entry name" value="CinA"/>
    <property type="match status" value="1"/>
</dbReference>
<dbReference type="PANTHER" id="PTHR13939:SF0">
    <property type="entry name" value="NMN AMIDOHYDROLASE-LIKE PROTEIN YFAY"/>
    <property type="match status" value="1"/>
</dbReference>
<dbReference type="NCBIfam" id="TIGR00199">
    <property type="entry name" value="PncC_domain"/>
    <property type="match status" value="1"/>
</dbReference>
<dbReference type="Gene3D" id="3.40.980.10">
    <property type="entry name" value="MoaB/Mog-like domain"/>
    <property type="match status" value="1"/>
</dbReference>
<dbReference type="EMBL" id="JSVA01000018">
    <property type="protein sequence ID" value="KOF01686.1"/>
    <property type="molecule type" value="Genomic_DNA"/>
</dbReference>
<protein>
    <recommendedName>
        <fullName evidence="1">CinA-like protein</fullName>
    </recommendedName>
</protein>
<organism evidence="3 4">
    <name type="scientific">Roseivirga seohaensis subsp. aquiponti</name>
    <dbReference type="NCBI Taxonomy" id="1566026"/>
    <lineage>
        <taxon>Bacteria</taxon>
        <taxon>Pseudomonadati</taxon>
        <taxon>Bacteroidota</taxon>
        <taxon>Cytophagia</taxon>
        <taxon>Cytophagales</taxon>
        <taxon>Roseivirgaceae</taxon>
        <taxon>Roseivirga</taxon>
    </lineage>
</organism>
<evidence type="ECO:0000313" key="3">
    <source>
        <dbReference type="EMBL" id="KOF01686.1"/>
    </source>
</evidence>
<dbReference type="OrthoDB" id="9801454at2"/>
<name>A0A0L8AHD6_9BACT</name>
<dbReference type="Pfam" id="PF02464">
    <property type="entry name" value="CinA"/>
    <property type="match status" value="1"/>
</dbReference>
<sequence length="415" mass="45857">MKNVTAEILTIGDEILFGQILDTNAQWMSAELDLLGIRVVRKTTVGDNEPDILHAFTEAESRADLVLITGGLGPTNDDLTMPSLAKYFGCKIVENASVLAHVKDFFEKRGRDFTEMNKRQALVPEIAEVIHNSLGTAPCTWYERNGKIFVSMPGVPHEMKNVMKEFIIPKVRTFFQTPVIYHKVIRTVGIGESFLADKIKDWENALPHHIRLAYLPSVGHVKLRLTAIGDDRSQLEKDVQQLIDAFIPLGGKYIYGYDETSLEEAVGQLLLAQKKTIALAESCSGGFIQHKITQIPGSSAYFQGGIVPYHNQFKIDVLGVKASTLEKHGAVSEECVKEMAERVREKFNSDIGVASSGIAGPGGGSEEKPVGTVWIAFADGKQTITKRLQLTQNRILNIELTEIAVLNLVRKSLNQ</sequence>
<dbReference type="CDD" id="cd00885">
    <property type="entry name" value="cinA"/>
    <property type="match status" value="1"/>
</dbReference>
<dbReference type="RefSeq" id="WP_053224586.1">
    <property type="nucleotide sequence ID" value="NZ_JSVA01000018.1"/>
</dbReference>
<dbReference type="Gene3D" id="3.30.70.2860">
    <property type="match status" value="1"/>
</dbReference>
<dbReference type="InterPro" id="IPR050101">
    <property type="entry name" value="CinA"/>
</dbReference>
<evidence type="ECO:0000313" key="4">
    <source>
        <dbReference type="Proteomes" id="UP000036908"/>
    </source>
</evidence>
<comment type="similarity">
    <text evidence="1">Belongs to the CinA family.</text>
</comment>
<dbReference type="InterPro" id="IPR036653">
    <property type="entry name" value="CinA-like_C"/>
</dbReference>
<dbReference type="InterPro" id="IPR036425">
    <property type="entry name" value="MoaB/Mog-like_dom_sf"/>
</dbReference>
<dbReference type="InterPro" id="IPR008136">
    <property type="entry name" value="CinA_C"/>
</dbReference>